<evidence type="ECO:0000313" key="2">
    <source>
        <dbReference type="EMBL" id="WXK74513.1"/>
    </source>
</evidence>
<evidence type="ECO:0000313" key="3">
    <source>
        <dbReference type="Proteomes" id="UP001626628"/>
    </source>
</evidence>
<dbReference type="RefSeq" id="WP_407284781.1">
    <property type="nucleotide sequence ID" value="NZ_CP147982.1"/>
</dbReference>
<reference evidence="2 3" key="1">
    <citation type="submission" date="2024-03" db="EMBL/GenBank/DDBJ databases">
        <title>The complete genome of Streptomyces sirii sp.nov.</title>
        <authorList>
            <person name="Zakalyukina Y.V."/>
            <person name="Belik A.R."/>
            <person name="Biryukov M.V."/>
            <person name="Baturina O.A."/>
            <person name="Kabilov M.R."/>
        </authorList>
    </citation>
    <scope>NUCLEOTIDE SEQUENCE [LARGE SCALE GENOMIC DNA]</scope>
    <source>
        <strain evidence="2 3">BP-8</strain>
    </source>
</reference>
<dbReference type="Proteomes" id="UP001626628">
    <property type="component" value="Chromosome"/>
</dbReference>
<keyword evidence="3" id="KW-1185">Reference proteome</keyword>
<dbReference type="EMBL" id="CP147982">
    <property type="protein sequence ID" value="WXK74513.1"/>
    <property type="molecule type" value="Genomic_DNA"/>
</dbReference>
<organism evidence="2 3">
    <name type="scientific">Streptomyces sirii</name>
    <dbReference type="NCBI Taxonomy" id="3127701"/>
    <lineage>
        <taxon>Bacteria</taxon>
        <taxon>Bacillati</taxon>
        <taxon>Actinomycetota</taxon>
        <taxon>Actinomycetes</taxon>
        <taxon>Kitasatosporales</taxon>
        <taxon>Streptomycetaceae</taxon>
        <taxon>Streptomyces</taxon>
    </lineage>
</organism>
<proteinExistence type="predicted"/>
<feature type="region of interest" description="Disordered" evidence="1">
    <location>
        <begin position="1"/>
        <end position="40"/>
    </location>
</feature>
<protein>
    <submittedName>
        <fullName evidence="2">Uncharacterized protein</fullName>
    </submittedName>
</protein>
<name>A0ABZ2QEF4_9ACTN</name>
<gene>
    <name evidence="2" type="ORF">WAB15_00055</name>
</gene>
<accession>A0ABZ2QEF4</accession>
<evidence type="ECO:0000256" key="1">
    <source>
        <dbReference type="SAM" id="MobiDB-lite"/>
    </source>
</evidence>
<sequence>MQVVDNPDVRKSSQDNVEPWTGLTAEKGCTMPNEKKGGDSPPCGFVGVLEKKYPTIQSTAEVTGKAKLTYKTQATVGQDKAETKGWSVGGKVSASLVPPGDKGGVSPGGEVNFTYSESTTTTNKWTSMAEQGVEIDVPEGSVGWLDGRANGGTYIGYIIAKEHLASGGTEKQKLVAIPARVTVQAPGKSTPMTWVKRDSKM</sequence>